<dbReference type="NCBIfam" id="TIGR02347">
    <property type="entry name" value="chap_CCT_zeta"/>
    <property type="match status" value="1"/>
</dbReference>
<keyword evidence="3" id="KW-0963">Cytoplasm</keyword>
<keyword evidence="6 7" id="KW-0143">Chaperone</keyword>
<dbReference type="InterPro" id="IPR017998">
    <property type="entry name" value="Chaperone_TCP-1"/>
</dbReference>
<dbReference type="Gene3D" id="1.10.560.10">
    <property type="entry name" value="GroEL-like equatorial domain"/>
    <property type="match status" value="1"/>
</dbReference>
<dbReference type="InterPro" id="IPR027410">
    <property type="entry name" value="TCP-1-like_intermed_sf"/>
</dbReference>
<evidence type="ECO:0000256" key="5">
    <source>
        <dbReference type="ARBA" id="ARBA00022840"/>
    </source>
</evidence>
<dbReference type="OrthoDB" id="10052040at2759"/>
<evidence type="ECO:0000313" key="10">
    <source>
        <dbReference type="Proteomes" id="UP000018208"/>
    </source>
</evidence>
<keyword evidence="5 7" id="KW-0067">ATP-binding</keyword>
<dbReference type="InterPro" id="IPR027413">
    <property type="entry name" value="GROEL-like_equatorial_sf"/>
</dbReference>
<evidence type="ECO:0000256" key="1">
    <source>
        <dbReference type="ARBA" id="ARBA00004496"/>
    </source>
</evidence>
<dbReference type="Proteomes" id="UP000018208">
    <property type="component" value="Unassembled WGS sequence"/>
</dbReference>
<evidence type="ECO:0000256" key="3">
    <source>
        <dbReference type="ARBA" id="ARBA00022490"/>
    </source>
</evidence>
<gene>
    <name evidence="8" type="ORF">SS50377_10827</name>
    <name evidence="9" type="ORF">SS50377_27175</name>
</gene>
<reference evidence="9" key="2">
    <citation type="submission" date="2020-12" db="EMBL/GenBank/DDBJ databases">
        <title>New Spironucleus salmonicida genome in near-complete chromosomes.</title>
        <authorList>
            <person name="Xu F."/>
            <person name="Kurt Z."/>
            <person name="Jimenez-Gonzalez A."/>
            <person name="Astvaldsson A."/>
            <person name="Andersson J.O."/>
            <person name="Svard S.G."/>
        </authorList>
    </citation>
    <scope>NUCLEOTIDE SEQUENCE</scope>
    <source>
        <strain evidence="9">ATCC 50377</strain>
    </source>
</reference>
<evidence type="ECO:0000256" key="4">
    <source>
        <dbReference type="ARBA" id="ARBA00022741"/>
    </source>
</evidence>
<comment type="subcellular location">
    <subcellularLocation>
        <location evidence="1">Cytoplasm</location>
    </subcellularLocation>
</comment>
<name>V6LZ13_9EUKA</name>
<accession>V6LZ13</accession>
<dbReference type="GO" id="GO:0005524">
    <property type="term" value="F:ATP binding"/>
    <property type="evidence" value="ECO:0007669"/>
    <property type="project" value="UniProtKB-KW"/>
</dbReference>
<dbReference type="EMBL" id="KI545970">
    <property type="protein sequence ID" value="EST48976.1"/>
    <property type="molecule type" value="Genomic_DNA"/>
</dbReference>
<dbReference type="PANTHER" id="PTHR11353">
    <property type="entry name" value="CHAPERONIN"/>
    <property type="match status" value="1"/>
</dbReference>
<dbReference type="FunFam" id="1.10.560.10:FF:000058">
    <property type="entry name" value="T-complex protein 1 subunit zeta"/>
    <property type="match status" value="1"/>
</dbReference>
<reference evidence="8 9" key="1">
    <citation type="journal article" date="2014" name="PLoS Genet.">
        <title>The Genome of Spironucleus salmonicida Highlights a Fish Pathogen Adapted to Fluctuating Environments.</title>
        <authorList>
            <person name="Xu F."/>
            <person name="Jerlstrom-Hultqvist J."/>
            <person name="Einarsson E."/>
            <person name="Astvaldsson A."/>
            <person name="Svard S.G."/>
            <person name="Andersson J.O."/>
        </authorList>
    </citation>
    <scope>NUCLEOTIDE SEQUENCE</scope>
    <source>
        <strain evidence="9">ATCC 50377</strain>
    </source>
</reference>
<keyword evidence="4 7" id="KW-0547">Nucleotide-binding</keyword>
<dbReference type="InterPro" id="IPR002194">
    <property type="entry name" value="Chaperonin_TCP-1_CS"/>
</dbReference>
<keyword evidence="10" id="KW-1185">Reference proteome</keyword>
<dbReference type="SUPFAM" id="SSF52029">
    <property type="entry name" value="GroEL apical domain-like"/>
    <property type="match status" value="1"/>
</dbReference>
<dbReference type="GO" id="GO:0016887">
    <property type="term" value="F:ATP hydrolysis activity"/>
    <property type="evidence" value="ECO:0007669"/>
    <property type="project" value="InterPro"/>
</dbReference>
<dbReference type="AlphaFoldDB" id="V6LZ13"/>
<dbReference type="InterPro" id="IPR012722">
    <property type="entry name" value="Chap_CCT_zeta"/>
</dbReference>
<dbReference type="InterPro" id="IPR002423">
    <property type="entry name" value="Cpn60/GroEL/TCP-1"/>
</dbReference>
<dbReference type="Pfam" id="PF00118">
    <property type="entry name" value="Cpn60_TCP1"/>
    <property type="match status" value="1"/>
</dbReference>
<organism evidence="8">
    <name type="scientific">Spironucleus salmonicida</name>
    <dbReference type="NCBI Taxonomy" id="348837"/>
    <lineage>
        <taxon>Eukaryota</taxon>
        <taxon>Metamonada</taxon>
        <taxon>Diplomonadida</taxon>
        <taxon>Hexamitidae</taxon>
        <taxon>Hexamitinae</taxon>
        <taxon>Spironucleus</taxon>
    </lineage>
</organism>
<dbReference type="EMBL" id="AUWU02000007">
    <property type="protein sequence ID" value="KAH0570882.1"/>
    <property type="molecule type" value="Genomic_DNA"/>
</dbReference>
<dbReference type="SUPFAM" id="SSF54849">
    <property type="entry name" value="GroEL-intermediate domain like"/>
    <property type="match status" value="1"/>
</dbReference>
<dbReference type="GO" id="GO:0005737">
    <property type="term" value="C:cytoplasm"/>
    <property type="evidence" value="ECO:0007669"/>
    <property type="project" value="UniProtKB-SubCell"/>
</dbReference>
<dbReference type="Gene3D" id="3.30.260.10">
    <property type="entry name" value="TCP-1-like chaperonin intermediate domain"/>
    <property type="match status" value="1"/>
</dbReference>
<dbReference type="FunFam" id="3.30.260.10:FF:000017">
    <property type="entry name" value="T-complex protein 1 subunit zeta"/>
    <property type="match status" value="1"/>
</dbReference>
<evidence type="ECO:0000256" key="2">
    <source>
        <dbReference type="ARBA" id="ARBA00008020"/>
    </source>
</evidence>
<evidence type="ECO:0000256" key="6">
    <source>
        <dbReference type="ARBA" id="ARBA00023186"/>
    </source>
</evidence>
<dbReference type="InterPro" id="IPR027409">
    <property type="entry name" value="GroEL-like_apical_dom_sf"/>
</dbReference>
<evidence type="ECO:0000313" key="8">
    <source>
        <dbReference type="EMBL" id="EST48976.1"/>
    </source>
</evidence>
<protein>
    <submittedName>
        <fullName evidence="8">TCP-1 chaperonin subunit zeta</fullName>
    </submittedName>
</protein>
<evidence type="ECO:0000256" key="7">
    <source>
        <dbReference type="RuleBase" id="RU004187"/>
    </source>
</evidence>
<dbReference type="GO" id="GO:0140662">
    <property type="term" value="F:ATP-dependent protein folding chaperone"/>
    <property type="evidence" value="ECO:0007669"/>
    <property type="project" value="InterPro"/>
</dbReference>
<dbReference type="SUPFAM" id="SSF48592">
    <property type="entry name" value="GroEL equatorial domain-like"/>
    <property type="match status" value="1"/>
</dbReference>
<dbReference type="PROSITE" id="PS00751">
    <property type="entry name" value="TCP1_2"/>
    <property type="match status" value="1"/>
</dbReference>
<dbReference type="CDD" id="cd03342">
    <property type="entry name" value="TCP1_zeta"/>
    <property type="match status" value="1"/>
</dbReference>
<dbReference type="PRINTS" id="PR00304">
    <property type="entry name" value="TCOMPLEXTCP1"/>
</dbReference>
<dbReference type="Gene3D" id="3.50.7.10">
    <property type="entry name" value="GroEL"/>
    <property type="match status" value="1"/>
</dbReference>
<comment type="similarity">
    <text evidence="2 7">Belongs to the TCP-1 chaperonin family.</text>
</comment>
<dbReference type="VEuPathDB" id="GiardiaDB:SS50377_27175"/>
<proteinExistence type="inferred from homology"/>
<sequence length="541" mass="59680">MSAIHTLNPKAEHARRGQALEINIGAAEAIAQILSPNFGPNGLLKLLVGGAGDLRISKDGAVLLEELPIAHPSAALISRTATAMDDVCGDGTTSCVLLIGELLRQARRWLQEGVHPRVITEGYEKAKECALAHLNAVKRASDGSFGQLLQAANTVLCTKIKPKLASQLAEICVNAVLTANKCAEDKKLIDLHMIEIMTMQHQSDMDSCFINGIVCDHGWRYDELKCSEFKNCHVLTLNVTLEYEKTEVNSQYYYKNSAERVAQADEEREYIDIRVRQIIELCKQVRKEGQSFVVLNMKGVDQISLQMFAEHNIMALRRVKRRNLERLTLACGGNCLNTLDNLSEADLGFAGKVYEKQLGEEKFTFVEEVKIQKSCTILLRGPNKHTVLQLKDAVRDGLRAVKNHMVDMEYVGGAGAFEVSLYNRLNEFANTVTGKPRLGVLAYADAILQIPKTLAKNAGFDPQDAVLKVVDAQKAGQLVGLDIKTGDVIDIFEAGIIDQYRVKYQLIHSATTISCQMLLVDEILRAGRAMSGGAEQEQDVE</sequence>
<evidence type="ECO:0000313" key="9">
    <source>
        <dbReference type="EMBL" id="KAH0570882.1"/>
    </source>
</evidence>
<dbReference type="GO" id="GO:0051082">
    <property type="term" value="F:unfolded protein binding"/>
    <property type="evidence" value="ECO:0007669"/>
    <property type="project" value="InterPro"/>
</dbReference>